<proteinExistence type="predicted"/>
<evidence type="ECO:0000313" key="3">
    <source>
        <dbReference type="EMBL" id="TWJ28098.1"/>
    </source>
</evidence>
<dbReference type="RefSeq" id="WP_145816239.1">
    <property type="nucleotide sequence ID" value="NZ_AP023438.1"/>
</dbReference>
<dbReference type="Proteomes" id="UP000319728">
    <property type="component" value="Unassembled WGS sequence"/>
</dbReference>
<evidence type="ECO:0000313" key="4">
    <source>
        <dbReference type="Proteomes" id="UP000319728"/>
    </source>
</evidence>
<keyword evidence="2" id="KW-0812">Transmembrane</keyword>
<keyword evidence="4" id="KW-1185">Reference proteome</keyword>
<accession>A0A562WD69</accession>
<comment type="caution">
    <text evidence="3">The sequence shown here is derived from an EMBL/GenBank/DDBJ whole genome shotgun (WGS) entry which is preliminary data.</text>
</comment>
<sequence length="223" mass="25303">MSDPDGYDLIFDQTGQQVDLQYNAEAIMVVNHIADGRSGKRCPRCNAAPMRQTSIVWEENTRRVDRGTMVLNYLALRVAPPRRPYERHHGFPFRSYLRGFGLLLAALLVSTILGQVGDIIGIVAIAASVGLAIWAVRSYLRFRAAREADRQRLEKSTARYRRDRDRWRHSWFCSACGAKAVERKPNHRPPADSGTASTSQRGDGHPQRPPRSRRRNPRPSRAD</sequence>
<organism evidence="3 4">
    <name type="scientific">Micromonospora sagamiensis</name>
    <dbReference type="NCBI Taxonomy" id="47875"/>
    <lineage>
        <taxon>Bacteria</taxon>
        <taxon>Bacillati</taxon>
        <taxon>Actinomycetota</taxon>
        <taxon>Actinomycetes</taxon>
        <taxon>Micromonosporales</taxon>
        <taxon>Micromonosporaceae</taxon>
        <taxon>Micromonospora</taxon>
    </lineage>
</organism>
<feature type="region of interest" description="Disordered" evidence="1">
    <location>
        <begin position="182"/>
        <end position="223"/>
    </location>
</feature>
<dbReference type="AlphaFoldDB" id="A0A562WD69"/>
<feature type="transmembrane region" description="Helical" evidence="2">
    <location>
        <begin position="96"/>
        <end position="113"/>
    </location>
</feature>
<feature type="compositionally biased region" description="Basic residues" evidence="1">
    <location>
        <begin position="208"/>
        <end position="223"/>
    </location>
</feature>
<keyword evidence="2" id="KW-0472">Membrane</keyword>
<name>A0A562WD69_9ACTN</name>
<evidence type="ECO:0000256" key="2">
    <source>
        <dbReference type="SAM" id="Phobius"/>
    </source>
</evidence>
<dbReference type="OrthoDB" id="10008910at2"/>
<dbReference type="EMBL" id="VLLP01000001">
    <property type="protein sequence ID" value="TWJ28098.1"/>
    <property type="molecule type" value="Genomic_DNA"/>
</dbReference>
<evidence type="ECO:0000256" key="1">
    <source>
        <dbReference type="SAM" id="MobiDB-lite"/>
    </source>
</evidence>
<protein>
    <submittedName>
        <fullName evidence="3">Uncharacterized protein</fullName>
    </submittedName>
</protein>
<reference evidence="3 4" key="1">
    <citation type="submission" date="2019-07" db="EMBL/GenBank/DDBJ databases">
        <title>R&amp;d 2014.</title>
        <authorList>
            <person name="Klenk H.-P."/>
        </authorList>
    </citation>
    <scope>NUCLEOTIDE SEQUENCE [LARGE SCALE GENOMIC DNA]</scope>
    <source>
        <strain evidence="3 4">DSM 43912</strain>
    </source>
</reference>
<keyword evidence="2" id="KW-1133">Transmembrane helix</keyword>
<gene>
    <name evidence="3" type="ORF">JD81_01601</name>
</gene>
<feature type="transmembrane region" description="Helical" evidence="2">
    <location>
        <begin position="119"/>
        <end position="140"/>
    </location>
</feature>